<dbReference type="AlphaFoldDB" id="A0A0S7XI19"/>
<organism evidence="2 3">
    <name type="scientific">candidate division KD3-62 bacterium DG_56</name>
    <dbReference type="NCBI Taxonomy" id="1704032"/>
    <lineage>
        <taxon>Bacteria</taxon>
        <taxon>candidate division KD3-62</taxon>
    </lineage>
</organism>
<feature type="transmembrane region" description="Helical" evidence="1">
    <location>
        <begin position="12"/>
        <end position="32"/>
    </location>
</feature>
<sequence>MVTPLRNRRPSLIALSAVILVLVVAGSLIWSCRNRRDTYARADNQPGATAGTLLVICTGNTRASLETCS</sequence>
<keyword evidence="1" id="KW-0472">Membrane</keyword>
<accession>A0A0S7XI19</accession>
<protein>
    <submittedName>
        <fullName evidence="2">Uncharacterized protein</fullName>
    </submittedName>
</protein>
<evidence type="ECO:0000313" key="3">
    <source>
        <dbReference type="Proteomes" id="UP000052020"/>
    </source>
</evidence>
<reference evidence="2 3" key="1">
    <citation type="journal article" date="2015" name="Microbiome">
        <title>Genomic resolution of linkages in carbon, nitrogen, and sulfur cycling among widespread estuary sediment bacteria.</title>
        <authorList>
            <person name="Baker B.J."/>
            <person name="Lazar C.S."/>
            <person name="Teske A.P."/>
            <person name="Dick G.J."/>
        </authorList>
    </citation>
    <scope>NUCLEOTIDE SEQUENCE [LARGE SCALE GENOMIC DNA]</scope>
    <source>
        <strain evidence="2">DG_56</strain>
    </source>
</reference>
<gene>
    <name evidence="2" type="ORF">AMK68_05310</name>
</gene>
<keyword evidence="1" id="KW-0812">Transmembrane</keyword>
<dbReference type="EMBL" id="LIZY01000131">
    <property type="protein sequence ID" value="KPJ62112.1"/>
    <property type="molecule type" value="Genomic_DNA"/>
</dbReference>
<evidence type="ECO:0000256" key="1">
    <source>
        <dbReference type="SAM" id="Phobius"/>
    </source>
</evidence>
<proteinExistence type="predicted"/>
<evidence type="ECO:0000313" key="2">
    <source>
        <dbReference type="EMBL" id="KPJ62112.1"/>
    </source>
</evidence>
<comment type="caution">
    <text evidence="2">The sequence shown here is derived from an EMBL/GenBank/DDBJ whole genome shotgun (WGS) entry which is preliminary data.</text>
</comment>
<keyword evidence="1" id="KW-1133">Transmembrane helix</keyword>
<name>A0A0S7XI19_9BACT</name>
<dbReference type="Proteomes" id="UP000052020">
    <property type="component" value="Unassembled WGS sequence"/>
</dbReference>